<protein>
    <recommendedName>
        <fullName evidence="9">TRAP transporter small permease protein</fullName>
    </recommendedName>
</protein>
<keyword evidence="2 9" id="KW-0813">Transport</keyword>
<evidence type="ECO:0000256" key="4">
    <source>
        <dbReference type="ARBA" id="ARBA00022519"/>
    </source>
</evidence>
<keyword evidence="7 9" id="KW-0472">Membrane</keyword>
<dbReference type="GO" id="GO:0015740">
    <property type="term" value="P:C4-dicarboxylate transport"/>
    <property type="evidence" value="ECO:0007669"/>
    <property type="project" value="TreeGrafter"/>
</dbReference>
<comment type="function">
    <text evidence="9">Part of the tripartite ATP-independent periplasmic (TRAP) transport system.</text>
</comment>
<feature type="transmembrane region" description="Helical" evidence="9">
    <location>
        <begin position="127"/>
        <end position="147"/>
    </location>
</feature>
<evidence type="ECO:0000313" key="11">
    <source>
        <dbReference type="EMBL" id="PWW00373.1"/>
    </source>
</evidence>
<keyword evidence="4 9" id="KW-0997">Cell inner membrane</keyword>
<keyword evidence="12" id="KW-1185">Reference proteome</keyword>
<dbReference type="GO" id="GO:0005886">
    <property type="term" value="C:plasma membrane"/>
    <property type="evidence" value="ECO:0007669"/>
    <property type="project" value="UniProtKB-SubCell"/>
</dbReference>
<dbReference type="AlphaFoldDB" id="A0A317PIV0"/>
<dbReference type="RefSeq" id="WP_110032598.1">
    <property type="nucleotide sequence ID" value="NZ_QGTR01000003.1"/>
</dbReference>
<reference evidence="11 12" key="1">
    <citation type="submission" date="2018-05" db="EMBL/GenBank/DDBJ databases">
        <title>Genomic Encyclopedia of Type Strains, Phase IV (KMG-IV): sequencing the most valuable type-strain genomes for metagenomic binning, comparative biology and taxonomic classification.</title>
        <authorList>
            <person name="Goeker M."/>
        </authorList>
    </citation>
    <scope>NUCLEOTIDE SEQUENCE [LARGE SCALE GENOMIC DNA]</scope>
    <source>
        <strain evidence="11 12">DSM 16791</strain>
    </source>
</reference>
<sequence length="165" mass="17995">MKRYVAVVEALSRLCGLSSMLLIAASTLVVSQMVFMRYFLGASTVWQTEFVVYAMIASTFIGAPYVLMHKGHVSVDLLPVMLGGNAKRALDVLAAGISLAFCALLAWSGWHYFHEALSKGWTTDTVWALPLWIPLLPLPLGGAILCLQYIAEIHKSWTATGGPRP</sequence>
<dbReference type="InterPro" id="IPR007387">
    <property type="entry name" value="TRAP_DctQ"/>
</dbReference>
<evidence type="ECO:0000259" key="10">
    <source>
        <dbReference type="Pfam" id="PF04290"/>
    </source>
</evidence>
<evidence type="ECO:0000256" key="2">
    <source>
        <dbReference type="ARBA" id="ARBA00022448"/>
    </source>
</evidence>
<evidence type="ECO:0000256" key="6">
    <source>
        <dbReference type="ARBA" id="ARBA00022989"/>
    </source>
</evidence>
<feature type="domain" description="Tripartite ATP-independent periplasmic transporters DctQ component" evidence="10">
    <location>
        <begin position="27"/>
        <end position="157"/>
    </location>
</feature>
<evidence type="ECO:0000256" key="8">
    <source>
        <dbReference type="ARBA" id="ARBA00038436"/>
    </source>
</evidence>
<comment type="similarity">
    <text evidence="8 9">Belongs to the TRAP transporter small permease family.</text>
</comment>
<feature type="transmembrane region" description="Helical" evidence="9">
    <location>
        <begin position="20"/>
        <end position="38"/>
    </location>
</feature>
<dbReference type="InterPro" id="IPR055348">
    <property type="entry name" value="DctQ"/>
</dbReference>
<gene>
    <name evidence="11" type="ORF">DFR52_103578</name>
</gene>
<evidence type="ECO:0000256" key="1">
    <source>
        <dbReference type="ARBA" id="ARBA00004429"/>
    </source>
</evidence>
<keyword evidence="3" id="KW-1003">Cell membrane</keyword>
<dbReference type="PANTHER" id="PTHR35011">
    <property type="entry name" value="2,3-DIKETO-L-GULONATE TRAP TRANSPORTER SMALL PERMEASE PROTEIN YIAM"/>
    <property type="match status" value="1"/>
</dbReference>
<evidence type="ECO:0000313" key="12">
    <source>
        <dbReference type="Proteomes" id="UP000246352"/>
    </source>
</evidence>
<evidence type="ECO:0000256" key="5">
    <source>
        <dbReference type="ARBA" id="ARBA00022692"/>
    </source>
</evidence>
<evidence type="ECO:0000256" key="7">
    <source>
        <dbReference type="ARBA" id="ARBA00023136"/>
    </source>
</evidence>
<dbReference type="OrthoDB" id="7159137at2"/>
<dbReference type="GO" id="GO:0022857">
    <property type="term" value="F:transmembrane transporter activity"/>
    <property type="evidence" value="ECO:0007669"/>
    <property type="project" value="UniProtKB-UniRule"/>
</dbReference>
<keyword evidence="5 9" id="KW-0812">Transmembrane</keyword>
<dbReference type="PANTHER" id="PTHR35011:SF10">
    <property type="entry name" value="TRAP TRANSPORTER SMALL PERMEASE PROTEIN"/>
    <property type="match status" value="1"/>
</dbReference>
<proteinExistence type="inferred from homology"/>
<keyword evidence="6 9" id="KW-1133">Transmembrane helix</keyword>
<evidence type="ECO:0000256" key="9">
    <source>
        <dbReference type="RuleBase" id="RU369079"/>
    </source>
</evidence>
<comment type="subunit">
    <text evidence="9">The complex comprises the extracytoplasmic solute receptor protein and the two transmembrane proteins.</text>
</comment>
<comment type="subcellular location">
    <subcellularLocation>
        <location evidence="1 9">Cell inner membrane</location>
        <topology evidence="1 9">Multi-pass membrane protein</topology>
    </subcellularLocation>
</comment>
<dbReference type="EMBL" id="QGTR01000003">
    <property type="protein sequence ID" value="PWW00373.1"/>
    <property type="molecule type" value="Genomic_DNA"/>
</dbReference>
<organism evidence="11 12">
    <name type="scientific">Hoeflea marina</name>
    <dbReference type="NCBI Taxonomy" id="274592"/>
    <lineage>
        <taxon>Bacteria</taxon>
        <taxon>Pseudomonadati</taxon>
        <taxon>Pseudomonadota</taxon>
        <taxon>Alphaproteobacteria</taxon>
        <taxon>Hyphomicrobiales</taxon>
        <taxon>Rhizobiaceae</taxon>
        <taxon>Hoeflea</taxon>
    </lineage>
</organism>
<feature type="transmembrane region" description="Helical" evidence="9">
    <location>
        <begin position="89"/>
        <end position="107"/>
    </location>
</feature>
<name>A0A317PIV0_9HYPH</name>
<dbReference type="Proteomes" id="UP000246352">
    <property type="component" value="Unassembled WGS sequence"/>
</dbReference>
<evidence type="ECO:0000256" key="3">
    <source>
        <dbReference type="ARBA" id="ARBA00022475"/>
    </source>
</evidence>
<accession>A0A317PIV0</accession>
<feature type="transmembrane region" description="Helical" evidence="9">
    <location>
        <begin position="50"/>
        <end position="68"/>
    </location>
</feature>
<comment type="caution">
    <text evidence="11">The sequence shown here is derived from an EMBL/GenBank/DDBJ whole genome shotgun (WGS) entry which is preliminary data.</text>
</comment>
<dbReference type="Pfam" id="PF04290">
    <property type="entry name" value="DctQ"/>
    <property type="match status" value="1"/>
</dbReference>